<comment type="caution">
    <text evidence="1">The sequence shown here is derived from an EMBL/GenBank/DDBJ whole genome shotgun (WGS) entry which is preliminary data.</text>
</comment>
<organism evidence="1 2">
    <name type="scientific">Bradyrhizobium aeschynomenes</name>
    <dbReference type="NCBI Taxonomy" id="2734909"/>
    <lineage>
        <taxon>Bacteria</taxon>
        <taxon>Pseudomonadati</taxon>
        <taxon>Pseudomonadota</taxon>
        <taxon>Alphaproteobacteria</taxon>
        <taxon>Hyphomicrobiales</taxon>
        <taxon>Nitrobacteraceae</taxon>
        <taxon>Bradyrhizobium</taxon>
    </lineage>
</organism>
<evidence type="ECO:0000313" key="1">
    <source>
        <dbReference type="EMBL" id="NPU69972.1"/>
    </source>
</evidence>
<proteinExistence type="predicted"/>
<name>A0ABX2CRR9_9BRAD</name>
<gene>
    <name evidence="1" type="ORF">HL667_33625</name>
</gene>
<accession>A0ABX2CRR9</accession>
<dbReference type="EMBL" id="JABFDN010000029">
    <property type="protein sequence ID" value="NPU69972.1"/>
    <property type="molecule type" value="Genomic_DNA"/>
</dbReference>
<dbReference type="RefSeq" id="WP_172115499.1">
    <property type="nucleotide sequence ID" value="NZ_JABFDN010000029.1"/>
</dbReference>
<sequence>MADSRTTDDVFERFGGPASFARAFRIRPSTASEMKRRRSISVDLWPEVVEAASGRGIDWLTYETLTKMHAKPDRIARLDGSHV</sequence>
<keyword evidence="2" id="KW-1185">Reference proteome</keyword>
<reference evidence="1" key="1">
    <citation type="submission" date="2020-05" db="EMBL/GenBank/DDBJ databases">
        <title>Nod-independent and nitrogen-fixing Bradyrhizobium aeschynomene sp. nov. isolated from nodules of Aeschynomene indica.</title>
        <authorList>
            <person name="Zhang Z."/>
        </authorList>
    </citation>
    <scope>NUCLEOTIDE SEQUENCE</scope>
    <source>
        <strain evidence="1">83012</strain>
    </source>
</reference>
<protein>
    <submittedName>
        <fullName evidence="1">Uncharacterized protein</fullName>
    </submittedName>
</protein>
<dbReference type="Proteomes" id="UP000886476">
    <property type="component" value="Unassembled WGS sequence"/>
</dbReference>
<evidence type="ECO:0000313" key="2">
    <source>
        <dbReference type="Proteomes" id="UP000886476"/>
    </source>
</evidence>